<proteinExistence type="predicted"/>
<keyword evidence="2" id="KW-1185">Reference proteome</keyword>
<protein>
    <recommendedName>
        <fullName evidence="3">Oxidoreductase</fullName>
    </recommendedName>
</protein>
<sequence length="112" mass="12654">MSVIVCVGCGQTEGHPAWCDLGGYADREELAMARRAERAHEDEHWWLDERVEGCDDCLLEPPSFSVRVSPAGRRELDEARERYRLRVTTLKQYDAERAAIIAAHPATEAGRD</sequence>
<comment type="caution">
    <text evidence="1">The sequence shown here is derived from an EMBL/GenBank/DDBJ whole genome shotgun (WGS) entry which is preliminary data.</text>
</comment>
<gene>
    <name evidence="1" type="ORF">ACFSJ0_58750</name>
</gene>
<reference evidence="2" key="1">
    <citation type="journal article" date="2019" name="Int. J. Syst. Evol. Microbiol.">
        <title>The Global Catalogue of Microorganisms (GCM) 10K type strain sequencing project: providing services to taxonomists for standard genome sequencing and annotation.</title>
        <authorList>
            <consortium name="The Broad Institute Genomics Platform"/>
            <consortium name="The Broad Institute Genome Sequencing Center for Infectious Disease"/>
            <person name="Wu L."/>
            <person name="Ma J."/>
        </authorList>
    </citation>
    <scope>NUCLEOTIDE SEQUENCE [LARGE SCALE GENOMIC DNA]</scope>
    <source>
        <strain evidence="2">CGMCC 1.15399</strain>
    </source>
</reference>
<dbReference type="RefSeq" id="WP_219536619.1">
    <property type="nucleotide sequence ID" value="NZ_JAHKRM010000031.1"/>
</dbReference>
<dbReference type="EMBL" id="JBHUCM010000070">
    <property type="protein sequence ID" value="MFD1546974.1"/>
    <property type="molecule type" value="Genomic_DNA"/>
</dbReference>
<accession>A0ABW4GWM3</accession>
<evidence type="ECO:0008006" key="3">
    <source>
        <dbReference type="Google" id="ProtNLM"/>
    </source>
</evidence>
<organism evidence="1 2">
    <name type="scientific">Nonomuraea guangzhouensis</name>
    <dbReference type="NCBI Taxonomy" id="1291555"/>
    <lineage>
        <taxon>Bacteria</taxon>
        <taxon>Bacillati</taxon>
        <taxon>Actinomycetota</taxon>
        <taxon>Actinomycetes</taxon>
        <taxon>Streptosporangiales</taxon>
        <taxon>Streptosporangiaceae</taxon>
        <taxon>Nonomuraea</taxon>
    </lineage>
</organism>
<evidence type="ECO:0000313" key="2">
    <source>
        <dbReference type="Proteomes" id="UP001597097"/>
    </source>
</evidence>
<name>A0ABW4GWM3_9ACTN</name>
<evidence type="ECO:0000313" key="1">
    <source>
        <dbReference type="EMBL" id="MFD1546974.1"/>
    </source>
</evidence>
<dbReference type="Proteomes" id="UP001597097">
    <property type="component" value="Unassembled WGS sequence"/>
</dbReference>